<dbReference type="Pfam" id="PF03909">
    <property type="entry name" value="BSD"/>
    <property type="match status" value="1"/>
</dbReference>
<dbReference type="GO" id="GO:0000439">
    <property type="term" value="C:transcription factor TFIIH core complex"/>
    <property type="evidence" value="ECO:0007669"/>
    <property type="project" value="InterPro"/>
</dbReference>
<dbReference type="EMBL" id="KV428013">
    <property type="protein sequence ID" value="KZT42413.1"/>
    <property type="molecule type" value="Genomic_DNA"/>
</dbReference>
<dbReference type="OrthoDB" id="360521at2759"/>
<dbReference type="InterPro" id="IPR013876">
    <property type="entry name" value="TFIIH_BTF_p62_N"/>
</dbReference>
<keyword evidence="5" id="KW-0804">Transcription</keyword>
<dbReference type="PROSITE" id="PS50858">
    <property type="entry name" value="BSD"/>
    <property type="match status" value="1"/>
</dbReference>
<keyword evidence="3" id="KW-0677">Repeat</keyword>
<keyword evidence="6" id="KW-0539">Nucleus</keyword>
<comment type="subcellular location">
    <subcellularLocation>
        <location evidence="1">Nucleus</location>
    </subcellularLocation>
</comment>
<evidence type="ECO:0000259" key="8">
    <source>
        <dbReference type="PROSITE" id="PS50858"/>
    </source>
</evidence>
<gene>
    <name evidence="9" type="ORF">SISSUDRAFT_1041376</name>
</gene>
<dbReference type="Pfam" id="PF08567">
    <property type="entry name" value="PH_TFIIH"/>
    <property type="match status" value="1"/>
</dbReference>
<evidence type="ECO:0000313" key="9">
    <source>
        <dbReference type="EMBL" id="KZT42413.1"/>
    </source>
</evidence>
<evidence type="ECO:0000256" key="3">
    <source>
        <dbReference type="ARBA" id="ARBA00022737"/>
    </source>
</evidence>
<dbReference type="Gene3D" id="2.30.29.30">
    <property type="entry name" value="Pleckstrin-homology domain (PH domain)/Phosphotyrosine-binding domain (PTB)"/>
    <property type="match status" value="1"/>
</dbReference>
<dbReference type="InterPro" id="IPR011993">
    <property type="entry name" value="PH-like_dom_sf"/>
</dbReference>
<dbReference type="InterPro" id="IPR027079">
    <property type="entry name" value="Tfb1/GTF2H1"/>
</dbReference>
<evidence type="ECO:0000313" key="10">
    <source>
        <dbReference type="Proteomes" id="UP000076798"/>
    </source>
</evidence>
<dbReference type="SMART" id="SM00751">
    <property type="entry name" value="BSD"/>
    <property type="match status" value="1"/>
</dbReference>
<dbReference type="AlphaFoldDB" id="A0A166H782"/>
<evidence type="ECO:0000256" key="4">
    <source>
        <dbReference type="ARBA" id="ARBA00023015"/>
    </source>
</evidence>
<dbReference type="STRING" id="1314776.A0A166H782"/>
<evidence type="ECO:0000256" key="6">
    <source>
        <dbReference type="ARBA" id="ARBA00023242"/>
    </source>
</evidence>
<feature type="region of interest" description="Disordered" evidence="7">
    <location>
        <begin position="99"/>
        <end position="163"/>
    </location>
</feature>
<dbReference type="InterPro" id="IPR035925">
    <property type="entry name" value="BSD_dom_sf"/>
</dbReference>
<dbReference type="SUPFAM" id="SSF140383">
    <property type="entry name" value="BSD domain-like"/>
    <property type="match status" value="2"/>
</dbReference>
<proteinExistence type="inferred from homology"/>
<dbReference type="GO" id="GO:0006289">
    <property type="term" value="P:nucleotide-excision repair"/>
    <property type="evidence" value="ECO:0007669"/>
    <property type="project" value="InterPro"/>
</dbReference>
<dbReference type="Proteomes" id="UP000076798">
    <property type="component" value="Unassembled WGS sequence"/>
</dbReference>
<evidence type="ECO:0000256" key="7">
    <source>
        <dbReference type="SAM" id="MobiDB-lite"/>
    </source>
</evidence>
<sequence>MPSSTTLTAPASYKKLGGTLELTSSALIWTPEGKRVPTVQVPHAEASALFCSKEGAAQVRLKLNVLGDDQGHNFTFTSHNALAERDKFKQELTNIIGRNRASTVSTPVSAAPSPLPLPTTKPKPTTHTPLQQPSPRAISSPRHSSRANSRAPTAPPSRPPEDFRLRKKVLINNPDLATLHRELVIGGQISETEFWAGRDHLLLAESASENQKKGKSGQLVDPRPETVASGEIKIVITPQLVHDIFDEYPVVATAYHENVPDPLSEAVFWQRYFQSKLFYSHQASIRSSATQHFVKDDPIFDKYLQVTDDGLEPLRQRNEHVEKIIDLMATQEDHAETGNEKDMTMQAGRQKGALPLIRRFNEHSERLLQSALGDAHDAKRRRLNASDSLESQILLDDLQDQNNSNGISLDMQDRYRFFEGRSDRSAKNSLSPADTMAGFTKMTEGLRGWEPALQTLKLDKKSTDGAVLAMTESVAARLNSKLRKSDIPEHLLRQMTTCQTAANEFLRQFWSAFFPPSHELQTAATSTPAQRAAKATKMIGFLKKTPEKIAALVQAAKREGVSTTRVEAALQPLSTSVQKALEFYNSRKH</sequence>
<feature type="domain" description="BSD" evidence="8">
    <location>
        <begin position="228"/>
        <end position="280"/>
    </location>
</feature>
<keyword evidence="10" id="KW-1185">Reference proteome</keyword>
<name>A0A166H782_9AGAM</name>
<dbReference type="Gene3D" id="6.10.140.1200">
    <property type="match status" value="1"/>
</dbReference>
<dbReference type="InterPro" id="IPR005607">
    <property type="entry name" value="BSD_dom"/>
</dbReference>
<accession>A0A166H782</accession>
<keyword evidence="4" id="KW-0805">Transcription regulation</keyword>
<dbReference type="SUPFAM" id="SSF50729">
    <property type="entry name" value="PH domain-like"/>
    <property type="match status" value="1"/>
</dbReference>
<organism evidence="9 10">
    <name type="scientific">Sistotremastrum suecicum HHB10207 ss-3</name>
    <dbReference type="NCBI Taxonomy" id="1314776"/>
    <lineage>
        <taxon>Eukaryota</taxon>
        <taxon>Fungi</taxon>
        <taxon>Dikarya</taxon>
        <taxon>Basidiomycota</taxon>
        <taxon>Agaricomycotina</taxon>
        <taxon>Agaricomycetes</taxon>
        <taxon>Sistotremastrales</taxon>
        <taxon>Sistotremastraceae</taxon>
        <taxon>Sistotremastrum</taxon>
    </lineage>
</organism>
<evidence type="ECO:0000256" key="1">
    <source>
        <dbReference type="ARBA" id="ARBA00004123"/>
    </source>
</evidence>
<feature type="compositionally biased region" description="Low complexity" evidence="7">
    <location>
        <begin position="102"/>
        <end position="112"/>
    </location>
</feature>
<evidence type="ECO:0000256" key="5">
    <source>
        <dbReference type="ARBA" id="ARBA00023163"/>
    </source>
</evidence>
<protein>
    <recommendedName>
        <fullName evidence="8">BSD domain-containing protein</fullName>
    </recommendedName>
</protein>
<reference evidence="9 10" key="1">
    <citation type="journal article" date="2016" name="Mol. Biol. Evol.">
        <title>Comparative Genomics of Early-Diverging Mushroom-Forming Fungi Provides Insights into the Origins of Lignocellulose Decay Capabilities.</title>
        <authorList>
            <person name="Nagy L.G."/>
            <person name="Riley R."/>
            <person name="Tritt A."/>
            <person name="Adam C."/>
            <person name="Daum C."/>
            <person name="Floudas D."/>
            <person name="Sun H."/>
            <person name="Yadav J.S."/>
            <person name="Pangilinan J."/>
            <person name="Larsson K.H."/>
            <person name="Matsuura K."/>
            <person name="Barry K."/>
            <person name="Labutti K."/>
            <person name="Kuo R."/>
            <person name="Ohm R.A."/>
            <person name="Bhattacharya S.S."/>
            <person name="Shirouzu T."/>
            <person name="Yoshinaga Y."/>
            <person name="Martin F.M."/>
            <person name="Grigoriev I.V."/>
            <person name="Hibbett D.S."/>
        </authorList>
    </citation>
    <scope>NUCLEOTIDE SEQUENCE [LARGE SCALE GENOMIC DNA]</scope>
    <source>
        <strain evidence="9 10">HHB10207 ss-3</strain>
    </source>
</reference>
<comment type="similarity">
    <text evidence="2">Belongs to the TFB1 family.</text>
</comment>
<evidence type="ECO:0000256" key="2">
    <source>
        <dbReference type="ARBA" id="ARBA00009448"/>
    </source>
</evidence>
<dbReference type="CDD" id="cd13229">
    <property type="entry name" value="PH_TFIIH"/>
    <property type="match status" value="1"/>
</dbReference>
<dbReference type="GO" id="GO:0006351">
    <property type="term" value="P:DNA-templated transcription"/>
    <property type="evidence" value="ECO:0007669"/>
    <property type="project" value="InterPro"/>
</dbReference>
<dbReference type="PANTHER" id="PTHR12856">
    <property type="entry name" value="TRANSCRIPTION INITIATION FACTOR IIH-RELATED"/>
    <property type="match status" value="1"/>
</dbReference>